<dbReference type="STRING" id="77586.A0A0D9XKZ5"/>
<name>A0A0D9XKZ5_9ORYZ</name>
<evidence type="ECO:0000256" key="1">
    <source>
        <dbReference type="SAM" id="MobiDB-lite"/>
    </source>
</evidence>
<dbReference type="SUPFAM" id="SSF56112">
    <property type="entry name" value="Protein kinase-like (PK-like)"/>
    <property type="match status" value="1"/>
</dbReference>
<protein>
    <recommendedName>
        <fullName evidence="4">Protein kinase domain-containing protein</fullName>
    </recommendedName>
</protein>
<organism evidence="5 6">
    <name type="scientific">Leersia perrieri</name>
    <dbReference type="NCBI Taxonomy" id="77586"/>
    <lineage>
        <taxon>Eukaryota</taxon>
        <taxon>Viridiplantae</taxon>
        <taxon>Streptophyta</taxon>
        <taxon>Embryophyta</taxon>
        <taxon>Tracheophyta</taxon>
        <taxon>Spermatophyta</taxon>
        <taxon>Magnoliopsida</taxon>
        <taxon>Liliopsida</taxon>
        <taxon>Poales</taxon>
        <taxon>Poaceae</taxon>
        <taxon>BOP clade</taxon>
        <taxon>Oryzoideae</taxon>
        <taxon>Oryzeae</taxon>
        <taxon>Oryzinae</taxon>
        <taxon>Leersia</taxon>
    </lineage>
</organism>
<dbReference type="InterPro" id="IPR032675">
    <property type="entry name" value="LRR_dom_sf"/>
</dbReference>
<dbReference type="PROSITE" id="PS50011">
    <property type="entry name" value="PROTEIN_KINASE_DOM"/>
    <property type="match status" value="1"/>
</dbReference>
<proteinExistence type="predicted"/>
<dbReference type="Gramene" id="LPERR10G10660.1">
    <property type="protein sequence ID" value="LPERR10G10660.1"/>
    <property type="gene ID" value="LPERR10G10660"/>
</dbReference>
<dbReference type="Gene3D" id="1.10.510.10">
    <property type="entry name" value="Transferase(Phosphotransferase) domain 1"/>
    <property type="match status" value="1"/>
</dbReference>
<dbReference type="InterPro" id="IPR046959">
    <property type="entry name" value="PRK1-6/SRF4-like"/>
</dbReference>
<dbReference type="Gene3D" id="3.80.10.10">
    <property type="entry name" value="Ribonuclease Inhibitor"/>
    <property type="match status" value="1"/>
</dbReference>
<feature type="signal peptide" evidence="3">
    <location>
        <begin position="1"/>
        <end position="19"/>
    </location>
</feature>
<reference evidence="5 6" key="1">
    <citation type="submission" date="2012-08" db="EMBL/GenBank/DDBJ databases">
        <title>Oryza genome evolution.</title>
        <authorList>
            <person name="Wing R.A."/>
        </authorList>
    </citation>
    <scope>NUCLEOTIDE SEQUENCE</scope>
</reference>
<feature type="region of interest" description="Disordered" evidence="1">
    <location>
        <begin position="310"/>
        <end position="333"/>
    </location>
</feature>
<evidence type="ECO:0000313" key="6">
    <source>
        <dbReference type="Proteomes" id="UP000032180"/>
    </source>
</evidence>
<feature type="domain" description="Protein kinase" evidence="4">
    <location>
        <begin position="352"/>
        <end position="639"/>
    </location>
</feature>
<reference evidence="5" key="3">
    <citation type="submission" date="2015-04" db="UniProtKB">
        <authorList>
            <consortium name="EnsemblPlants"/>
        </authorList>
    </citation>
    <scope>IDENTIFICATION</scope>
</reference>
<evidence type="ECO:0000256" key="2">
    <source>
        <dbReference type="SAM" id="Phobius"/>
    </source>
</evidence>
<keyword evidence="2" id="KW-0472">Membrane</keyword>
<dbReference type="PANTHER" id="PTHR48007:SF40">
    <property type="entry name" value="SERINE-THREONINE_TYROSINE-PROTEIN KINASE CATALYTIC DOMAIN-CONTAINING PROTEIN"/>
    <property type="match status" value="1"/>
</dbReference>
<keyword evidence="2" id="KW-0812">Transmembrane</keyword>
<feature type="transmembrane region" description="Helical" evidence="2">
    <location>
        <begin position="259"/>
        <end position="280"/>
    </location>
</feature>
<dbReference type="HOGENOM" id="CLU_000288_92_6_1"/>
<dbReference type="InterPro" id="IPR001245">
    <property type="entry name" value="Ser-Thr/Tyr_kinase_cat_dom"/>
</dbReference>
<dbReference type="AlphaFoldDB" id="A0A0D9XKZ5"/>
<dbReference type="Pfam" id="PF07714">
    <property type="entry name" value="PK_Tyr_Ser-Thr"/>
    <property type="match status" value="1"/>
</dbReference>
<reference evidence="6" key="2">
    <citation type="submission" date="2013-12" db="EMBL/GenBank/DDBJ databases">
        <authorList>
            <person name="Yu Y."/>
            <person name="Lee S."/>
            <person name="de Baynast K."/>
            <person name="Wissotski M."/>
            <person name="Liu L."/>
            <person name="Talag J."/>
            <person name="Goicoechea J."/>
            <person name="Angelova A."/>
            <person name="Jetty R."/>
            <person name="Kudrna D."/>
            <person name="Golser W."/>
            <person name="Rivera L."/>
            <person name="Zhang J."/>
            <person name="Wing R."/>
        </authorList>
    </citation>
    <scope>NUCLEOTIDE SEQUENCE</scope>
</reference>
<sequence>MRRRLWPWWIFLFVAAAAARSPESEMETYRDERGSLVLLRDAMRSGRDLHSNWTGPPCSGGGRSRWYGVSCDGDGRVIAVSLAGIQLTGELPAHFLSNVTRLETLSLRDNAVHGRLPRLEGLTRLVAVDLSGNRFSGPIPAAYAARLPELRRLELQDNLINGTLPDFGQRGLVVFNVSYNFLQGEVPDTAALRRFPATAFGHNLDLCGEVVRTECRREGSPFDDATRQYGGGDGDDSGVRPFDGGGSPARRRGFRLARWSVVVIAIIATVVPFAAVLIFLHHGKNGRVVRLGGRATVVVTGDIKDKATEHAISGKTSGSGSRSTTDSGKGSSELQFFRPEMATTFTLDELFRSTAEMLGKGTLGITYRVTLNASSGEPGPTVVVKRLRNMSHVSRKDFTHTMNLLGKLRHVNVVDVIASYYSKDEKLVVFDHVAGQSLFHLLHENRGEGRTPLTWQSRLAIAKGMAFGLSYLHQTMPLFHRPPHGNLKSSNILVVFPNSGKRRNHPVAKLMDYGFHPLLPPHGQQRLAAAKCPEFGRSNNCRRWPSSRADVYCLGLVLLELVTGKVPVVEDGDGDMAEWARMAVSHEWSTDILDVEIVADRERHGDMLRLTEVALLCAAVEPDRRPRIHEVVRMIDEIAGAGDGDGDGETAAGR</sequence>
<keyword evidence="3" id="KW-0732">Signal</keyword>
<dbReference type="SUPFAM" id="SSF52058">
    <property type="entry name" value="L domain-like"/>
    <property type="match status" value="1"/>
</dbReference>
<evidence type="ECO:0000313" key="5">
    <source>
        <dbReference type="EnsemblPlants" id="LPERR10G10660.1"/>
    </source>
</evidence>
<evidence type="ECO:0000259" key="4">
    <source>
        <dbReference type="PROSITE" id="PS50011"/>
    </source>
</evidence>
<feature type="chain" id="PRO_5002350410" description="Protein kinase domain-containing protein" evidence="3">
    <location>
        <begin position="20"/>
        <end position="654"/>
    </location>
</feature>
<dbReference type="GO" id="GO:0004672">
    <property type="term" value="F:protein kinase activity"/>
    <property type="evidence" value="ECO:0007669"/>
    <property type="project" value="InterPro"/>
</dbReference>
<dbReference type="PANTHER" id="PTHR48007">
    <property type="entry name" value="LEUCINE-RICH REPEAT RECEPTOR-LIKE PROTEIN KINASE PXC1"/>
    <property type="match status" value="1"/>
</dbReference>
<feature type="region of interest" description="Disordered" evidence="1">
    <location>
        <begin position="221"/>
        <end position="246"/>
    </location>
</feature>
<dbReference type="EnsemblPlants" id="LPERR10G10660.1">
    <property type="protein sequence ID" value="LPERR10G10660.1"/>
    <property type="gene ID" value="LPERR10G10660"/>
</dbReference>
<dbReference type="Proteomes" id="UP000032180">
    <property type="component" value="Chromosome 10"/>
</dbReference>
<dbReference type="GO" id="GO:0005524">
    <property type="term" value="F:ATP binding"/>
    <property type="evidence" value="ECO:0007669"/>
    <property type="project" value="InterPro"/>
</dbReference>
<keyword evidence="6" id="KW-1185">Reference proteome</keyword>
<evidence type="ECO:0000256" key="3">
    <source>
        <dbReference type="SAM" id="SignalP"/>
    </source>
</evidence>
<dbReference type="Gene3D" id="3.30.200.20">
    <property type="entry name" value="Phosphorylase Kinase, domain 1"/>
    <property type="match status" value="1"/>
</dbReference>
<dbReference type="InterPro" id="IPR000719">
    <property type="entry name" value="Prot_kinase_dom"/>
</dbReference>
<feature type="compositionally biased region" description="Low complexity" evidence="1">
    <location>
        <begin position="313"/>
        <end position="332"/>
    </location>
</feature>
<accession>A0A0D9XKZ5</accession>
<dbReference type="eggNOG" id="ENOG502QR57">
    <property type="taxonomic scope" value="Eukaryota"/>
</dbReference>
<dbReference type="InterPro" id="IPR011009">
    <property type="entry name" value="Kinase-like_dom_sf"/>
</dbReference>
<keyword evidence="2" id="KW-1133">Transmembrane helix</keyword>